<comment type="pathway">
    <text evidence="2">Cofactor biosynthesis; NAD(+) biosynthesis; nicotinate D-ribonucleotide from quinolinate: step 1/1.</text>
</comment>
<evidence type="ECO:0000256" key="9">
    <source>
        <dbReference type="ARBA" id="ARBA00033102"/>
    </source>
</evidence>
<keyword evidence="6" id="KW-0662">Pyridine nucleotide biosynthesis</keyword>
<dbReference type="InterPro" id="IPR027277">
    <property type="entry name" value="NadC/ModD"/>
</dbReference>
<keyword evidence="8 12" id="KW-0808">Transferase</keyword>
<dbReference type="SUPFAM" id="SSF51690">
    <property type="entry name" value="Nicotinate/Quinolinate PRTase C-terminal domain-like"/>
    <property type="match status" value="1"/>
</dbReference>
<dbReference type="Proteomes" id="UP000215931">
    <property type="component" value="Unassembled WGS sequence"/>
</dbReference>
<dbReference type="EC" id="2.4.2.19" evidence="5"/>
<evidence type="ECO:0000256" key="8">
    <source>
        <dbReference type="ARBA" id="ARBA00022679"/>
    </source>
</evidence>
<dbReference type="SUPFAM" id="SSF54675">
    <property type="entry name" value="Nicotinate/Quinolinate PRTase N-terminal domain-like"/>
    <property type="match status" value="1"/>
</dbReference>
<dbReference type="Pfam" id="PF01729">
    <property type="entry name" value="QRPTase_C"/>
    <property type="match status" value="1"/>
</dbReference>
<sequence length="294" mass="30979">MVVEPLVRSALLEDLGRAGDVTTAAVIPWDLVAEACLVARQSGIVAGLGVAALAFRLIDPNIKVTAMLPEGSWVVEGDIIASVNGPAHGLLAAERVALNFLCHMSGIATETAAVVSAIKAYSARLTCTRKTTPGLRALEKYAIRVGGGLNHRFGLDDAVLIKDNHIVLAGGVRPAIERARASVSHMMKIAIEVDTVEQLAQALTLGVDSVLLDNMGTAVLEEAVRLARGRAITEASGRITRTSAPKVAATGVDYMSMGWLTHSAPVLDIGLDIADDGLSRCYAQRNPERDMCKP</sequence>
<dbReference type="PANTHER" id="PTHR32179">
    <property type="entry name" value="NICOTINATE-NUCLEOTIDE PYROPHOSPHORYLASE [CARBOXYLATING]"/>
    <property type="match status" value="1"/>
</dbReference>
<evidence type="ECO:0000256" key="6">
    <source>
        <dbReference type="ARBA" id="ARBA00022642"/>
    </source>
</evidence>
<keyword evidence="16" id="KW-1185">Reference proteome</keyword>
<reference evidence="15 16" key="1">
    <citation type="submission" date="2017-08" db="EMBL/GenBank/DDBJ databases">
        <title>Mesorhizobium wenxinae sp. nov., a novel rhizobial species isolated from root nodules of chickpea (Cicer arietinum L.).</title>
        <authorList>
            <person name="Zhang J."/>
        </authorList>
    </citation>
    <scope>NUCLEOTIDE SEQUENCE [LARGE SCALE GENOMIC DNA]</scope>
    <source>
        <strain evidence="16">WYCCWR 10019</strain>
    </source>
</reference>
<evidence type="ECO:0000256" key="3">
    <source>
        <dbReference type="ARBA" id="ARBA00009400"/>
    </source>
</evidence>
<comment type="function">
    <text evidence="1">Involved in the catabolism of quinolinic acid (QA).</text>
</comment>
<organism evidence="15 16">
    <name type="scientific">Mesorhizobium wenxiniae</name>
    <dbReference type="NCBI Taxonomy" id="2014805"/>
    <lineage>
        <taxon>Bacteria</taxon>
        <taxon>Pseudomonadati</taxon>
        <taxon>Pseudomonadota</taxon>
        <taxon>Alphaproteobacteria</taxon>
        <taxon>Hyphomicrobiales</taxon>
        <taxon>Phyllobacteriaceae</taxon>
        <taxon>Mesorhizobium</taxon>
    </lineage>
</organism>
<evidence type="ECO:0000256" key="5">
    <source>
        <dbReference type="ARBA" id="ARBA00011944"/>
    </source>
</evidence>
<dbReference type="UniPathway" id="UPA00253">
    <property type="reaction ID" value="UER00331"/>
</dbReference>
<dbReference type="Pfam" id="PF02749">
    <property type="entry name" value="QRPTase_N"/>
    <property type="match status" value="1"/>
</dbReference>
<protein>
    <recommendedName>
        <fullName evidence="11">Probable nicotinate-nucleotide pyrophosphorylase [carboxylating]</fullName>
        <ecNumber evidence="5">2.4.2.19</ecNumber>
    </recommendedName>
    <alternativeName>
        <fullName evidence="9">Quinolinate phosphoribosyltransferase [decarboxylating]</fullName>
    </alternativeName>
</protein>
<dbReference type="InterPro" id="IPR004393">
    <property type="entry name" value="NadC"/>
</dbReference>
<evidence type="ECO:0000256" key="12">
    <source>
        <dbReference type="PIRNR" id="PIRNR006250"/>
    </source>
</evidence>
<evidence type="ECO:0000313" key="16">
    <source>
        <dbReference type="Proteomes" id="UP000215931"/>
    </source>
</evidence>
<evidence type="ECO:0000256" key="4">
    <source>
        <dbReference type="ARBA" id="ARBA00011218"/>
    </source>
</evidence>
<comment type="caution">
    <text evidence="15">The sequence shown here is derived from an EMBL/GenBank/DDBJ whole genome shotgun (WGS) entry which is preliminary data.</text>
</comment>
<comment type="similarity">
    <text evidence="3 12">Belongs to the NadC/ModD family.</text>
</comment>
<evidence type="ECO:0000256" key="11">
    <source>
        <dbReference type="ARBA" id="ARBA00069173"/>
    </source>
</evidence>
<evidence type="ECO:0000256" key="10">
    <source>
        <dbReference type="ARBA" id="ARBA00047445"/>
    </source>
</evidence>
<evidence type="ECO:0000259" key="13">
    <source>
        <dbReference type="Pfam" id="PF01729"/>
    </source>
</evidence>
<evidence type="ECO:0000256" key="2">
    <source>
        <dbReference type="ARBA" id="ARBA00004893"/>
    </source>
</evidence>
<dbReference type="Gene3D" id="3.90.1170.20">
    <property type="entry name" value="Quinolinate phosphoribosyl transferase, N-terminal domain"/>
    <property type="match status" value="1"/>
</dbReference>
<evidence type="ECO:0000259" key="14">
    <source>
        <dbReference type="Pfam" id="PF02749"/>
    </source>
</evidence>
<name>A0A271KB36_9HYPH</name>
<comment type="subunit">
    <text evidence="4">Hexamer formed by 3 homodimers.</text>
</comment>
<dbReference type="FunFam" id="3.90.1170.20:FF:000001">
    <property type="entry name" value="Nicotinate-nucleotide diphosphorylase (Carboxylating)"/>
    <property type="match status" value="1"/>
</dbReference>
<dbReference type="AlphaFoldDB" id="A0A271KB36"/>
<keyword evidence="7 12" id="KW-0328">Glycosyltransferase</keyword>
<evidence type="ECO:0000256" key="7">
    <source>
        <dbReference type="ARBA" id="ARBA00022676"/>
    </source>
</evidence>
<dbReference type="InterPro" id="IPR037128">
    <property type="entry name" value="Quinolinate_PRibosylTase_N_sf"/>
</dbReference>
<dbReference type="PIRSF" id="PIRSF006250">
    <property type="entry name" value="NadC_ModD"/>
    <property type="match status" value="1"/>
</dbReference>
<dbReference type="InterPro" id="IPR002638">
    <property type="entry name" value="Quinolinate_PRibosylTrfase_C"/>
</dbReference>
<dbReference type="OrthoDB" id="9782546at2"/>
<evidence type="ECO:0000256" key="1">
    <source>
        <dbReference type="ARBA" id="ARBA00003237"/>
    </source>
</evidence>
<feature type="domain" description="Quinolinate phosphoribosyl transferase C-terminal" evidence="13">
    <location>
        <begin position="107"/>
        <end position="272"/>
    </location>
</feature>
<dbReference type="GO" id="GO:0005737">
    <property type="term" value="C:cytoplasm"/>
    <property type="evidence" value="ECO:0007669"/>
    <property type="project" value="TreeGrafter"/>
</dbReference>
<dbReference type="GO" id="GO:0009435">
    <property type="term" value="P:NAD+ biosynthetic process"/>
    <property type="evidence" value="ECO:0007669"/>
    <property type="project" value="UniProtKB-UniPathway"/>
</dbReference>
<accession>A0A271KB36</accession>
<evidence type="ECO:0000313" key="15">
    <source>
        <dbReference type="EMBL" id="PAP92199.1"/>
    </source>
</evidence>
<dbReference type="FunFam" id="3.20.20.70:FF:000030">
    <property type="entry name" value="Nicotinate-nucleotide pyrophosphorylase, carboxylating"/>
    <property type="match status" value="1"/>
</dbReference>
<feature type="domain" description="Quinolinate phosphoribosyl transferase N-terminal" evidence="14">
    <location>
        <begin position="20"/>
        <end position="105"/>
    </location>
</feature>
<dbReference type="InterPro" id="IPR013785">
    <property type="entry name" value="Aldolase_TIM"/>
</dbReference>
<proteinExistence type="inferred from homology"/>
<dbReference type="NCBIfam" id="TIGR00078">
    <property type="entry name" value="nadC"/>
    <property type="match status" value="1"/>
</dbReference>
<dbReference type="InterPro" id="IPR022412">
    <property type="entry name" value="Quinolinate_PRibosylTrfase_N"/>
</dbReference>
<gene>
    <name evidence="15" type="ORF">CIT31_29270</name>
</gene>
<dbReference type="GO" id="GO:0034213">
    <property type="term" value="P:quinolinate catabolic process"/>
    <property type="evidence" value="ECO:0007669"/>
    <property type="project" value="TreeGrafter"/>
</dbReference>
<comment type="catalytic activity">
    <reaction evidence="10">
        <text>nicotinate beta-D-ribonucleotide + CO2 + diphosphate = quinolinate + 5-phospho-alpha-D-ribose 1-diphosphate + 2 H(+)</text>
        <dbReference type="Rhea" id="RHEA:12733"/>
        <dbReference type="ChEBI" id="CHEBI:15378"/>
        <dbReference type="ChEBI" id="CHEBI:16526"/>
        <dbReference type="ChEBI" id="CHEBI:29959"/>
        <dbReference type="ChEBI" id="CHEBI:33019"/>
        <dbReference type="ChEBI" id="CHEBI:57502"/>
        <dbReference type="ChEBI" id="CHEBI:58017"/>
        <dbReference type="EC" id="2.4.2.19"/>
    </reaction>
</comment>
<dbReference type="GO" id="GO:0004514">
    <property type="term" value="F:nicotinate-nucleotide diphosphorylase (carboxylating) activity"/>
    <property type="evidence" value="ECO:0007669"/>
    <property type="project" value="UniProtKB-EC"/>
</dbReference>
<dbReference type="EMBL" id="NPKH01000037">
    <property type="protein sequence ID" value="PAP92199.1"/>
    <property type="molecule type" value="Genomic_DNA"/>
</dbReference>
<dbReference type="InterPro" id="IPR036068">
    <property type="entry name" value="Nicotinate_pribotase-like_C"/>
</dbReference>
<dbReference type="Gene3D" id="3.20.20.70">
    <property type="entry name" value="Aldolase class I"/>
    <property type="match status" value="1"/>
</dbReference>
<dbReference type="CDD" id="cd01572">
    <property type="entry name" value="QPRTase"/>
    <property type="match status" value="1"/>
</dbReference>
<dbReference type="PANTHER" id="PTHR32179:SF3">
    <property type="entry name" value="NICOTINATE-NUCLEOTIDE PYROPHOSPHORYLASE [CARBOXYLATING]"/>
    <property type="match status" value="1"/>
</dbReference>